<accession>K8PJ13</accession>
<dbReference type="PANTHER" id="PTHR36109">
    <property type="entry name" value="MEMBRANE PROTEIN-RELATED"/>
    <property type="match status" value="1"/>
</dbReference>
<keyword evidence="1" id="KW-1133">Transmembrane helix</keyword>
<dbReference type="AlphaFoldDB" id="K8PJ13"/>
<dbReference type="PANTHER" id="PTHR36109:SF2">
    <property type="entry name" value="MEMBRANE PROTEIN"/>
    <property type="match status" value="1"/>
</dbReference>
<comment type="caution">
    <text evidence="2">The sequence shown here is derived from an EMBL/GenBank/DDBJ whole genome shotgun (WGS) entry which is preliminary data.</text>
</comment>
<sequence>MLITICRLYDSYTDANSVVIGLQAAGIAPTETSVVSNNSDSWYRTGHAANMVTLRKQGTSEDTAAIGKFEGAAVGVAIGATAATAASLVTMLVLPGVGAVVGAGWLAALLGSMAIGGATGGLLGALTNAGISEEDAHVFVEGVRRGGTLVAARVSPTDVPRIEAMMNQSAVKLGERCDLYRKSGWHAFDPSAKAYTADQVRSERALHAH</sequence>
<gene>
    <name evidence="2" type="ORF">HMPREF9695_00623</name>
</gene>
<dbReference type="EMBL" id="AGWX01000001">
    <property type="protein sequence ID" value="EKS41531.1"/>
    <property type="molecule type" value="Genomic_DNA"/>
</dbReference>
<evidence type="ECO:0000256" key="1">
    <source>
        <dbReference type="SAM" id="Phobius"/>
    </source>
</evidence>
<name>K8PJ13_9BRAD</name>
<dbReference type="HOGENOM" id="CLU_083853_1_0_5"/>
<evidence type="ECO:0000313" key="3">
    <source>
        <dbReference type="Proteomes" id="UP000001096"/>
    </source>
</evidence>
<keyword evidence="1" id="KW-0812">Transmembrane</keyword>
<dbReference type="InterPro" id="IPR052948">
    <property type="entry name" value="Low_temp-induced_all0457"/>
</dbReference>
<reference evidence="2 3" key="1">
    <citation type="submission" date="2012-04" db="EMBL/GenBank/DDBJ databases">
        <title>The Genome Sequence of Afipia broomeae ATCC 49717.</title>
        <authorList>
            <consortium name="The Broad Institute Genome Sequencing Platform"/>
            <person name="Earl A."/>
            <person name="Ward D."/>
            <person name="Feldgarden M."/>
            <person name="Gevers D."/>
            <person name="Huys G."/>
            <person name="Walker B."/>
            <person name="Young S.K."/>
            <person name="Zeng Q."/>
            <person name="Gargeya S."/>
            <person name="Fitzgerald M."/>
            <person name="Haas B."/>
            <person name="Abouelleil A."/>
            <person name="Alvarado L."/>
            <person name="Arachchi H.M."/>
            <person name="Berlin A."/>
            <person name="Chapman S.B."/>
            <person name="Goldberg J."/>
            <person name="Griggs A."/>
            <person name="Gujja S."/>
            <person name="Hansen M."/>
            <person name="Howarth C."/>
            <person name="Imamovic A."/>
            <person name="Larimer J."/>
            <person name="McCowen C."/>
            <person name="Montmayeur A."/>
            <person name="Murphy C."/>
            <person name="Neiman D."/>
            <person name="Pearson M."/>
            <person name="Priest M."/>
            <person name="Roberts A."/>
            <person name="Saif S."/>
            <person name="Shea T."/>
            <person name="Sisk P."/>
            <person name="Sykes S."/>
            <person name="Wortman J."/>
            <person name="Nusbaum C."/>
            <person name="Birren B."/>
        </authorList>
    </citation>
    <scope>NUCLEOTIDE SEQUENCE [LARGE SCALE GENOMIC DNA]</scope>
    <source>
        <strain evidence="2 3">ATCC 49717</strain>
    </source>
</reference>
<protein>
    <recommendedName>
        <fullName evidence="4">General stress protein 17M-like domain-containing protein</fullName>
    </recommendedName>
</protein>
<proteinExistence type="predicted"/>
<organism evidence="2 3">
    <name type="scientific">Afipia broomeae ATCC 49717</name>
    <dbReference type="NCBI Taxonomy" id="883078"/>
    <lineage>
        <taxon>Bacteria</taxon>
        <taxon>Pseudomonadati</taxon>
        <taxon>Pseudomonadota</taxon>
        <taxon>Alphaproteobacteria</taxon>
        <taxon>Hyphomicrobiales</taxon>
        <taxon>Nitrobacteraceae</taxon>
        <taxon>Afipia</taxon>
    </lineage>
</organism>
<evidence type="ECO:0000313" key="2">
    <source>
        <dbReference type="EMBL" id="EKS41531.1"/>
    </source>
</evidence>
<keyword evidence="3" id="KW-1185">Reference proteome</keyword>
<dbReference type="Proteomes" id="UP000001096">
    <property type="component" value="Unassembled WGS sequence"/>
</dbReference>
<dbReference type="PATRIC" id="fig|883078.3.peg.645"/>
<feature type="transmembrane region" description="Helical" evidence="1">
    <location>
        <begin position="72"/>
        <end position="97"/>
    </location>
</feature>
<dbReference type="RefSeq" id="WP_006019331.1">
    <property type="nucleotide sequence ID" value="NZ_KB375282.1"/>
</dbReference>
<keyword evidence="1" id="KW-0472">Membrane</keyword>
<evidence type="ECO:0008006" key="4">
    <source>
        <dbReference type="Google" id="ProtNLM"/>
    </source>
</evidence>
<dbReference type="eggNOG" id="COG4572">
    <property type="taxonomic scope" value="Bacteria"/>
</dbReference>
<feature type="transmembrane region" description="Helical" evidence="1">
    <location>
        <begin position="103"/>
        <end position="126"/>
    </location>
</feature>